<dbReference type="EMBL" id="FXAZ01000005">
    <property type="protein sequence ID" value="SMG53836.1"/>
    <property type="molecule type" value="Genomic_DNA"/>
</dbReference>
<feature type="domain" description="Activator of Hsp90 ATPase homologue 1/2-like C-terminal" evidence="2">
    <location>
        <begin position="177"/>
        <end position="321"/>
    </location>
</feature>
<dbReference type="PANTHER" id="PTHR36929">
    <property type="entry name" value="ATTACHMENT SUBUNIT, PUTATIVE-RELATED"/>
    <property type="match status" value="1"/>
</dbReference>
<organism evidence="3 4">
    <name type="scientific">Paenibacillus aquistagni</name>
    <dbReference type="NCBI Taxonomy" id="1852522"/>
    <lineage>
        <taxon>Bacteria</taxon>
        <taxon>Bacillati</taxon>
        <taxon>Bacillota</taxon>
        <taxon>Bacilli</taxon>
        <taxon>Bacillales</taxon>
        <taxon>Paenibacillaceae</taxon>
        <taxon>Paenibacillus</taxon>
    </lineage>
</organism>
<dbReference type="Gene3D" id="3.30.530.20">
    <property type="match status" value="2"/>
</dbReference>
<dbReference type="InterPro" id="IPR013538">
    <property type="entry name" value="ASHA1/2-like_C"/>
</dbReference>
<evidence type="ECO:0000313" key="4">
    <source>
        <dbReference type="Proteomes" id="UP000193834"/>
    </source>
</evidence>
<sequence>MTTHNAMGKTTATTAGNELTVTRTFHASRKLVYKAWTDPKHLPMWWGPQSFTITTHELDIRPGGVWHYVMHGPDGQDYDNKMTFLEMNAPEQISYVHGDSIEEEQFRVNVTFEEQGQATLLTMRMQFKSAEILEQAVKEYGALEGAASTLSRLEDQLPAITFAQALGHTFKLERIFDAPRELVFKAFSEAEHLQKWWGPQGWTLTVCNLDFKPGGAWHYCMKCIDKNQGDFYGYESWGKAIYEEIIGGEKIVYTDYFSDSEGNESQDLPPSTTTLTFEEYEGKTRVVSLSQYRSAEALKTVVDMGMEQGITETWDRLAQHLQAVQ</sequence>
<gene>
    <name evidence="3" type="ORF">SAMN06295960_3581</name>
</gene>
<comment type="similarity">
    <text evidence="1">Belongs to the AHA1 family.</text>
</comment>
<dbReference type="Pfam" id="PF08327">
    <property type="entry name" value="AHSA1"/>
    <property type="match status" value="2"/>
</dbReference>
<dbReference type="CDD" id="cd08894">
    <property type="entry name" value="SRPBCC_CalC_Aha1-like_1"/>
    <property type="match status" value="1"/>
</dbReference>
<dbReference type="STRING" id="1852522.SAMN06295960_3581"/>
<dbReference type="Proteomes" id="UP000193834">
    <property type="component" value="Unassembled WGS sequence"/>
</dbReference>
<dbReference type="InterPro" id="IPR023393">
    <property type="entry name" value="START-like_dom_sf"/>
</dbReference>
<proteinExistence type="inferred from homology"/>
<evidence type="ECO:0000313" key="3">
    <source>
        <dbReference type="EMBL" id="SMG53836.1"/>
    </source>
</evidence>
<dbReference type="PANTHER" id="PTHR36929:SF5">
    <property type="entry name" value="BLR6751 PROTEIN"/>
    <property type="match status" value="1"/>
</dbReference>
<dbReference type="SUPFAM" id="SSF55961">
    <property type="entry name" value="Bet v1-like"/>
    <property type="match status" value="2"/>
</dbReference>
<accession>A0A1X7LIZ1</accession>
<name>A0A1X7LIZ1_9BACL</name>
<dbReference type="AlphaFoldDB" id="A0A1X7LIZ1"/>
<feature type="domain" description="Activator of Hsp90 ATPase homologue 1/2-like C-terminal" evidence="2">
    <location>
        <begin position="27"/>
        <end position="155"/>
    </location>
</feature>
<evidence type="ECO:0000256" key="1">
    <source>
        <dbReference type="ARBA" id="ARBA00006817"/>
    </source>
</evidence>
<reference evidence="3 4" key="1">
    <citation type="submission" date="2017-04" db="EMBL/GenBank/DDBJ databases">
        <authorList>
            <person name="Afonso C.L."/>
            <person name="Miller P.J."/>
            <person name="Scott M.A."/>
            <person name="Spackman E."/>
            <person name="Goraichik I."/>
            <person name="Dimitrov K.M."/>
            <person name="Suarez D.L."/>
            <person name="Swayne D.E."/>
        </authorList>
    </citation>
    <scope>NUCLEOTIDE SEQUENCE [LARGE SCALE GENOMIC DNA]</scope>
    <source>
        <strain evidence="3 4">11</strain>
    </source>
</reference>
<evidence type="ECO:0000259" key="2">
    <source>
        <dbReference type="Pfam" id="PF08327"/>
    </source>
</evidence>
<keyword evidence="4" id="KW-1185">Reference proteome</keyword>
<protein>
    <submittedName>
        <fullName evidence="3">Uncharacterized conserved protein YndB, AHSA1/START domain</fullName>
    </submittedName>
</protein>